<feature type="compositionally biased region" description="Polar residues" evidence="1">
    <location>
        <begin position="21"/>
        <end position="30"/>
    </location>
</feature>
<feature type="compositionally biased region" description="Polar residues" evidence="1">
    <location>
        <begin position="1"/>
        <end position="14"/>
    </location>
</feature>
<feature type="region of interest" description="Disordered" evidence="1">
    <location>
        <begin position="152"/>
        <end position="172"/>
    </location>
</feature>
<evidence type="ECO:0000313" key="2">
    <source>
        <dbReference type="EMBL" id="KAF5391634.1"/>
    </source>
</evidence>
<dbReference type="InterPro" id="IPR029052">
    <property type="entry name" value="Metallo-depent_PP-like"/>
</dbReference>
<feature type="compositionally biased region" description="Acidic residues" evidence="1">
    <location>
        <begin position="112"/>
        <end position="123"/>
    </location>
</feature>
<feature type="compositionally biased region" description="Low complexity" evidence="1">
    <location>
        <begin position="243"/>
        <end position="262"/>
    </location>
</feature>
<dbReference type="GO" id="GO:0097720">
    <property type="term" value="P:calcineurin-mediated signaling"/>
    <property type="evidence" value="ECO:0007669"/>
    <property type="project" value="InterPro"/>
</dbReference>
<dbReference type="AlphaFoldDB" id="A0A8H5HXY6"/>
<dbReference type="SUPFAM" id="SSF56300">
    <property type="entry name" value="Metallo-dependent phosphatases"/>
    <property type="match status" value="1"/>
</dbReference>
<keyword evidence="3" id="KW-1185">Reference proteome</keyword>
<dbReference type="EMBL" id="JAACJN010000009">
    <property type="protein sequence ID" value="KAF5391634.1"/>
    <property type="molecule type" value="Genomic_DNA"/>
</dbReference>
<accession>A0A8H5HXY6</accession>
<evidence type="ECO:0000256" key="1">
    <source>
        <dbReference type="SAM" id="MobiDB-lite"/>
    </source>
</evidence>
<feature type="compositionally biased region" description="Low complexity" evidence="1">
    <location>
        <begin position="808"/>
        <end position="841"/>
    </location>
</feature>
<organism evidence="2 3">
    <name type="scientific">Collybiopsis confluens</name>
    <dbReference type="NCBI Taxonomy" id="2823264"/>
    <lineage>
        <taxon>Eukaryota</taxon>
        <taxon>Fungi</taxon>
        <taxon>Dikarya</taxon>
        <taxon>Basidiomycota</taxon>
        <taxon>Agaricomycotina</taxon>
        <taxon>Agaricomycetes</taxon>
        <taxon>Agaricomycetidae</taxon>
        <taxon>Agaricales</taxon>
        <taxon>Marasmiineae</taxon>
        <taxon>Omphalotaceae</taxon>
        <taxon>Collybiopsis</taxon>
    </lineage>
</organism>
<proteinExistence type="predicted"/>
<protein>
    <submittedName>
        <fullName evidence="2">Uncharacterized protein</fullName>
    </submittedName>
</protein>
<feature type="compositionally biased region" description="Basic and acidic residues" evidence="1">
    <location>
        <begin position="152"/>
        <end position="167"/>
    </location>
</feature>
<dbReference type="GO" id="GO:0033192">
    <property type="term" value="F:calmodulin-dependent protein phosphatase activity"/>
    <property type="evidence" value="ECO:0007669"/>
    <property type="project" value="InterPro"/>
</dbReference>
<dbReference type="Gene3D" id="3.60.21.10">
    <property type="match status" value="1"/>
</dbReference>
<reference evidence="2 3" key="1">
    <citation type="journal article" date="2020" name="ISME J.">
        <title>Uncovering the hidden diversity of litter-decomposition mechanisms in mushroom-forming fungi.</title>
        <authorList>
            <person name="Floudas D."/>
            <person name="Bentzer J."/>
            <person name="Ahren D."/>
            <person name="Johansson T."/>
            <person name="Persson P."/>
            <person name="Tunlid A."/>
        </authorList>
    </citation>
    <scope>NUCLEOTIDE SEQUENCE [LARGE SCALE GENOMIC DNA]</scope>
    <source>
        <strain evidence="2 3">CBS 406.79</strain>
    </source>
</reference>
<gene>
    <name evidence="2" type="ORF">D9757_002460</name>
</gene>
<feature type="region of interest" description="Disordered" evidence="1">
    <location>
        <begin position="202"/>
        <end position="262"/>
    </location>
</feature>
<feature type="region of interest" description="Disordered" evidence="1">
    <location>
        <begin position="804"/>
        <end position="841"/>
    </location>
</feature>
<sequence>MNDQISTSPLQLSINPALGHRQQSSTSKMAYNSSNLSVVRITATPSDPKALPVPPLSIPPHLKSTKHRVPTPYPNVQHLDSTVNAGNTDLPSCDNLKKRIKTPYPTIKLAYLDDDDDNDDESSDPPADIPFVDQHSSLYVQELEDQISTVRPRRDIARPGADVKPDGSTDPLVVDDSSYFQFGSISPITTFCEDYEQGIESRLSPPEISRRGSISPPASLDIFNPFEQPSLSSSLDDDDNDRNSFYSSNDQTSSISSSSSTTIFSETSSSSFKKWEQAFDIDDSPASSRFPSPFSSLSEAVAKAAGIQVGLGRPGSVRRSLPSTLVYLDARTDTMIYDDKDRVSQIVLDGPRMRSFSQGRLRMPSWDFGDGIDREAEEELSSLSVWGKVNHWMRGTERKDFIHLVIGGTASEAYKVVWTLVKAADDIAKGVRAKNGDFALVLLTDAVLTDSIASQTRNIETLECVVEKSKSLCDTWPHYNHPLRRLREGEGAWNTLCPAIEIIVRMWIGYSFRRLKYAHHDALLTRGALNGQRNIFEILKLTPAANEERRGKLQLVDDFWKSSTVKLHRRIWKTLAAAQYYKPRAHEAHDAGYRMYRATKTTGFPSVLSIFFGAQLSRCVYNNKAAVLKYKSNVMNIRQFNCQLYSHPYWLPINSTFSPLFGDKITDTFWSPFSEYRFGATQEPWAIKNKIIAVGRVAGVFSLLRGVPCSSWGCCWPIVDNAYKTAEGNLEMSPSSGVFLVRASCRTGRWPLDLKTTIRYRERTTSSTLIAKKDRRLSALVLYLLHQEGTSSTPVAANGVAAGLETAPSSGSVPSSPSPLNTSSSISSPTASPSSPTTPIQ</sequence>
<dbReference type="PANTHER" id="PTHR45673">
    <property type="entry name" value="SERINE/THREONINE-PROTEIN PHOSPHATASE 2B CATALYTIC SUBUNIT 1-RELATED"/>
    <property type="match status" value="1"/>
</dbReference>
<feature type="region of interest" description="Disordered" evidence="1">
    <location>
        <begin position="1"/>
        <end position="30"/>
    </location>
</feature>
<evidence type="ECO:0000313" key="3">
    <source>
        <dbReference type="Proteomes" id="UP000518752"/>
    </source>
</evidence>
<dbReference type="InterPro" id="IPR043360">
    <property type="entry name" value="PP2B"/>
</dbReference>
<dbReference type="Proteomes" id="UP000518752">
    <property type="component" value="Unassembled WGS sequence"/>
</dbReference>
<feature type="region of interest" description="Disordered" evidence="1">
    <location>
        <begin position="112"/>
        <end position="131"/>
    </location>
</feature>
<name>A0A8H5HXY6_9AGAR</name>
<comment type="caution">
    <text evidence="2">The sequence shown here is derived from an EMBL/GenBank/DDBJ whole genome shotgun (WGS) entry which is preliminary data.</text>
</comment>